<sequence>MPSYNFELLPRERGSDNTDPRTRIESECERGTNIKLLLPVDALVQNEVYKTAKDLKEINSSRSDHISCKARFADAKSENENILPGSQGEVKLVASKSKVTFIDSVEKSAFSLVSKNKSESSHDPEDHMMESVVVECLHGDLMAEAEE</sequence>
<reference evidence="2 3" key="1">
    <citation type="journal article" date="2018" name="Genome Biol. Evol.">
        <title>Multiple Roots of Fruiting Body Formation in Amoebozoa.</title>
        <authorList>
            <person name="Hillmann F."/>
            <person name="Forbes G."/>
            <person name="Novohradska S."/>
            <person name="Ferling I."/>
            <person name="Riege K."/>
            <person name="Groth M."/>
            <person name="Westermann M."/>
            <person name="Marz M."/>
            <person name="Spaller T."/>
            <person name="Winckler T."/>
            <person name="Schaap P."/>
            <person name="Glockner G."/>
        </authorList>
    </citation>
    <scope>NUCLEOTIDE SEQUENCE [LARGE SCALE GENOMIC DNA]</scope>
    <source>
        <strain evidence="2 3">Jena</strain>
    </source>
</reference>
<feature type="compositionally biased region" description="Basic and acidic residues" evidence="1">
    <location>
        <begin position="9"/>
        <end position="24"/>
    </location>
</feature>
<comment type="caution">
    <text evidence="2">The sequence shown here is derived from an EMBL/GenBank/DDBJ whole genome shotgun (WGS) entry which is preliminary data.</text>
</comment>
<proteinExistence type="predicted"/>
<gene>
    <name evidence="2" type="ORF">PROFUN_11899</name>
</gene>
<name>A0A2P6N913_9EUKA</name>
<evidence type="ECO:0000256" key="1">
    <source>
        <dbReference type="SAM" id="MobiDB-lite"/>
    </source>
</evidence>
<feature type="region of interest" description="Disordered" evidence="1">
    <location>
        <begin position="1"/>
        <end position="24"/>
    </location>
</feature>
<dbReference type="EMBL" id="MDYQ01000149">
    <property type="protein sequence ID" value="PRP80444.1"/>
    <property type="molecule type" value="Genomic_DNA"/>
</dbReference>
<organism evidence="2 3">
    <name type="scientific">Planoprotostelium fungivorum</name>
    <dbReference type="NCBI Taxonomy" id="1890364"/>
    <lineage>
        <taxon>Eukaryota</taxon>
        <taxon>Amoebozoa</taxon>
        <taxon>Evosea</taxon>
        <taxon>Variosea</taxon>
        <taxon>Cavosteliida</taxon>
        <taxon>Cavosteliaceae</taxon>
        <taxon>Planoprotostelium</taxon>
    </lineage>
</organism>
<evidence type="ECO:0000313" key="2">
    <source>
        <dbReference type="EMBL" id="PRP80444.1"/>
    </source>
</evidence>
<dbReference type="Proteomes" id="UP000241769">
    <property type="component" value="Unassembled WGS sequence"/>
</dbReference>
<evidence type="ECO:0000313" key="3">
    <source>
        <dbReference type="Proteomes" id="UP000241769"/>
    </source>
</evidence>
<keyword evidence="3" id="KW-1185">Reference proteome</keyword>
<accession>A0A2P6N913</accession>
<dbReference type="InParanoid" id="A0A2P6N913"/>
<dbReference type="AlphaFoldDB" id="A0A2P6N913"/>
<protein>
    <submittedName>
        <fullName evidence="2">Uncharacterized protein</fullName>
    </submittedName>
</protein>